<dbReference type="KEGG" id="dzi:111308494"/>
<keyword evidence="2" id="KW-0805">Transcription regulation</keyword>
<evidence type="ECO:0000313" key="9">
    <source>
        <dbReference type="RefSeq" id="XP_022762554.1"/>
    </source>
</evidence>
<dbReference type="PROSITE" id="PS50066">
    <property type="entry name" value="MADS_BOX_2"/>
    <property type="match status" value="1"/>
</dbReference>
<evidence type="ECO:0000256" key="3">
    <source>
        <dbReference type="ARBA" id="ARBA00023125"/>
    </source>
</evidence>
<dbReference type="Gene3D" id="6.10.140.920">
    <property type="match status" value="1"/>
</dbReference>
<feature type="domain" description="MADS-box" evidence="7">
    <location>
        <begin position="7"/>
        <end position="67"/>
    </location>
</feature>
<gene>
    <name evidence="9" type="primary">LOC111308494</name>
</gene>
<reference evidence="9" key="1">
    <citation type="submission" date="2025-08" db="UniProtKB">
        <authorList>
            <consortium name="RefSeq"/>
        </authorList>
    </citation>
    <scope>IDENTIFICATION</scope>
    <source>
        <tissue evidence="9">Fruit stalk</tissue>
    </source>
</reference>
<evidence type="ECO:0000256" key="5">
    <source>
        <dbReference type="ARBA" id="ARBA00023242"/>
    </source>
</evidence>
<accession>A0A6P6ACE4</accession>
<dbReference type="InterPro" id="IPR033896">
    <property type="entry name" value="MEF2-like_N"/>
</dbReference>
<dbReference type="SMART" id="SM00432">
    <property type="entry name" value="MADS"/>
    <property type="match status" value="1"/>
</dbReference>
<name>A0A6P6ACE4_DURZI</name>
<keyword evidence="4" id="KW-0804">Transcription</keyword>
<dbReference type="GO" id="GO:0045944">
    <property type="term" value="P:positive regulation of transcription by RNA polymerase II"/>
    <property type="evidence" value="ECO:0007669"/>
    <property type="project" value="InterPro"/>
</dbReference>
<dbReference type="OrthoDB" id="1898716at2759"/>
<evidence type="ECO:0000256" key="6">
    <source>
        <dbReference type="SAM" id="Coils"/>
    </source>
</evidence>
<evidence type="ECO:0000313" key="8">
    <source>
        <dbReference type="Proteomes" id="UP000515121"/>
    </source>
</evidence>
<dbReference type="SUPFAM" id="SSF55455">
    <property type="entry name" value="SRF-like"/>
    <property type="match status" value="1"/>
</dbReference>
<dbReference type="AlphaFoldDB" id="A0A6P6ACE4"/>
<dbReference type="GO" id="GO:0046983">
    <property type="term" value="F:protein dimerization activity"/>
    <property type="evidence" value="ECO:0007669"/>
    <property type="project" value="InterPro"/>
</dbReference>
<dbReference type="InterPro" id="IPR036879">
    <property type="entry name" value="TF_MADSbox_sf"/>
</dbReference>
<proteinExistence type="predicted"/>
<dbReference type="GO" id="GO:0005634">
    <property type="term" value="C:nucleus"/>
    <property type="evidence" value="ECO:0007669"/>
    <property type="project" value="UniProtKB-SubCell"/>
</dbReference>
<keyword evidence="8" id="KW-1185">Reference proteome</keyword>
<dbReference type="Gene3D" id="3.40.1810.10">
    <property type="entry name" value="Transcription factor, MADS-box"/>
    <property type="match status" value="1"/>
</dbReference>
<protein>
    <submittedName>
        <fullName evidence="9">Agamous-like MADS-box protein AGL62</fullName>
    </submittedName>
</protein>
<evidence type="ECO:0000256" key="2">
    <source>
        <dbReference type="ARBA" id="ARBA00023015"/>
    </source>
</evidence>
<dbReference type="PANTHER" id="PTHR11945:SF776">
    <property type="entry name" value="AGAMOUS-LIKE 50-RELATED"/>
    <property type="match status" value="1"/>
</dbReference>
<dbReference type="GeneID" id="111308494"/>
<keyword evidence="3" id="KW-0238">DNA-binding</keyword>
<organism evidence="8 9">
    <name type="scientific">Durio zibethinus</name>
    <name type="common">Durian</name>
    <dbReference type="NCBI Taxonomy" id="66656"/>
    <lineage>
        <taxon>Eukaryota</taxon>
        <taxon>Viridiplantae</taxon>
        <taxon>Streptophyta</taxon>
        <taxon>Embryophyta</taxon>
        <taxon>Tracheophyta</taxon>
        <taxon>Spermatophyta</taxon>
        <taxon>Magnoliopsida</taxon>
        <taxon>eudicotyledons</taxon>
        <taxon>Gunneridae</taxon>
        <taxon>Pentapetalae</taxon>
        <taxon>rosids</taxon>
        <taxon>malvids</taxon>
        <taxon>Malvales</taxon>
        <taxon>Malvaceae</taxon>
        <taxon>Helicteroideae</taxon>
        <taxon>Durio</taxon>
    </lineage>
</organism>
<evidence type="ECO:0000256" key="4">
    <source>
        <dbReference type="ARBA" id="ARBA00023163"/>
    </source>
</evidence>
<dbReference type="CDD" id="cd00265">
    <property type="entry name" value="MADS_MEF2_like"/>
    <property type="match status" value="1"/>
</dbReference>
<keyword evidence="6" id="KW-0175">Coiled coil</keyword>
<comment type="subcellular location">
    <subcellularLocation>
        <location evidence="1">Nucleus</location>
    </subcellularLocation>
</comment>
<evidence type="ECO:0000256" key="1">
    <source>
        <dbReference type="ARBA" id="ARBA00004123"/>
    </source>
</evidence>
<dbReference type="PRINTS" id="PR00404">
    <property type="entry name" value="MADSDOMAIN"/>
</dbReference>
<dbReference type="GO" id="GO:0000981">
    <property type="term" value="F:DNA-binding transcription factor activity, RNA polymerase II-specific"/>
    <property type="evidence" value="ECO:0007669"/>
    <property type="project" value="TreeGrafter"/>
</dbReference>
<sequence length="236" mass="26799">MTKNPNIGRQKITMAKIAKKNNLQVTFSKRRAGLFKKASELCTLCGVDVAIIIFSPAKKVFSFGHPRVESIIDRFLSSRNLLFRNSTTSRLVEAHRNANIHELNIQLTQLLEHLEIEKRRGEAVDKIRKASQKNQCWWQAPINELGLDELEQLRIALEELKKNVAKQANKALVESANNQWQFLAVNGIGRHVNPFENKFNETNLHCSVTDHQAYGFDSYKIKKASKGTLVCGPHTP</sequence>
<dbReference type="RefSeq" id="XP_022762554.1">
    <property type="nucleotide sequence ID" value="XM_022906819.1"/>
</dbReference>
<dbReference type="PANTHER" id="PTHR11945">
    <property type="entry name" value="MADS BOX PROTEIN"/>
    <property type="match status" value="1"/>
</dbReference>
<dbReference type="InterPro" id="IPR002100">
    <property type="entry name" value="TF_MADSbox"/>
</dbReference>
<dbReference type="FunFam" id="3.40.1810.10:FF:000006">
    <property type="entry name" value="Agamous-like MADS-box protein AGL62"/>
    <property type="match status" value="1"/>
</dbReference>
<evidence type="ECO:0000259" key="7">
    <source>
        <dbReference type="PROSITE" id="PS50066"/>
    </source>
</evidence>
<keyword evidence="5" id="KW-0539">Nucleus</keyword>
<dbReference type="GO" id="GO:0000978">
    <property type="term" value="F:RNA polymerase II cis-regulatory region sequence-specific DNA binding"/>
    <property type="evidence" value="ECO:0007669"/>
    <property type="project" value="TreeGrafter"/>
</dbReference>
<feature type="coiled-coil region" evidence="6">
    <location>
        <begin position="100"/>
        <end position="170"/>
    </location>
</feature>
<dbReference type="Proteomes" id="UP000515121">
    <property type="component" value="Unplaced"/>
</dbReference>
<dbReference type="Pfam" id="PF00319">
    <property type="entry name" value="SRF-TF"/>
    <property type="match status" value="1"/>
</dbReference>